<organism evidence="3 4">
    <name type="scientific">Rickenella mellea</name>
    <dbReference type="NCBI Taxonomy" id="50990"/>
    <lineage>
        <taxon>Eukaryota</taxon>
        <taxon>Fungi</taxon>
        <taxon>Dikarya</taxon>
        <taxon>Basidiomycota</taxon>
        <taxon>Agaricomycotina</taxon>
        <taxon>Agaricomycetes</taxon>
        <taxon>Hymenochaetales</taxon>
        <taxon>Rickenellaceae</taxon>
        <taxon>Rickenella</taxon>
    </lineage>
</organism>
<evidence type="ECO:0000313" key="4">
    <source>
        <dbReference type="Proteomes" id="UP000294933"/>
    </source>
</evidence>
<evidence type="ECO:0000259" key="2">
    <source>
        <dbReference type="Pfam" id="PF20151"/>
    </source>
</evidence>
<keyword evidence="1" id="KW-0472">Membrane</keyword>
<dbReference type="VEuPathDB" id="FungiDB:BD410DRAFT_724285"/>
<feature type="transmembrane region" description="Helical" evidence="1">
    <location>
        <begin position="22"/>
        <end position="45"/>
    </location>
</feature>
<keyword evidence="4" id="KW-1185">Reference proteome</keyword>
<dbReference type="Proteomes" id="UP000294933">
    <property type="component" value="Unassembled WGS sequence"/>
</dbReference>
<evidence type="ECO:0000313" key="3">
    <source>
        <dbReference type="EMBL" id="TDL21551.1"/>
    </source>
</evidence>
<name>A0A4Y7Q2K4_9AGAM</name>
<dbReference type="AlphaFoldDB" id="A0A4Y7Q2K4"/>
<keyword evidence="1" id="KW-1133">Transmembrane helix</keyword>
<dbReference type="OrthoDB" id="2745134at2759"/>
<feature type="non-terminal residue" evidence="3">
    <location>
        <position position="1"/>
    </location>
</feature>
<proteinExistence type="predicted"/>
<reference evidence="3 4" key="1">
    <citation type="submission" date="2018-06" db="EMBL/GenBank/DDBJ databases">
        <title>A transcriptomic atlas of mushroom development highlights an independent origin of complex multicellularity.</title>
        <authorList>
            <consortium name="DOE Joint Genome Institute"/>
            <person name="Krizsan K."/>
            <person name="Almasi E."/>
            <person name="Merenyi Z."/>
            <person name="Sahu N."/>
            <person name="Viragh M."/>
            <person name="Koszo T."/>
            <person name="Mondo S."/>
            <person name="Kiss B."/>
            <person name="Balint B."/>
            <person name="Kues U."/>
            <person name="Barry K."/>
            <person name="Hegedus J.C."/>
            <person name="Henrissat B."/>
            <person name="Johnson J."/>
            <person name="Lipzen A."/>
            <person name="Ohm R."/>
            <person name="Nagy I."/>
            <person name="Pangilinan J."/>
            <person name="Yan J."/>
            <person name="Xiong Y."/>
            <person name="Grigoriev I.V."/>
            <person name="Hibbett D.S."/>
            <person name="Nagy L.G."/>
        </authorList>
    </citation>
    <scope>NUCLEOTIDE SEQUENCE [LARGE SCALE GENOMIC DNA]</scope>
    <source>
        <strain evidence="3 4">SZMC22713</strain>
    </source>
</reference>
<keyword evidence="1" id="KW-0812">Transmembrane</keyword>
<sequence length="63" mass="7527">LLYYDYLLTIDQEIKFFWGRRITFVSGLFFACRYLSLFGNIPIILQTFENLSTDVNLHQTFLP</sequence>
<feature type="domain" description="DUF6533" evidence="2">
    <location>
        <begin position="1"/>
        <end position="38"/>
    </location>
</feature>
<accession>A0A4Y7Q2K4</accession>
<dbReference type="InterPro" id="IPR045340">
    <property type="entry name" value="DUF6533"/>
</dbReference>
<gene>
    <name evidence="3" type="ORF">BD410DRAFT_724285</name>
</gene>
<protein>
    <recommendedName>
        <fullName evidence="2">DUF6533 domain-containing protein</fullName>
    </recommendedName>
</protein>
<dbReference type="EMBL" id="ML170180">
    <property type="protein sequence ID" value="TDL21551.1"/>
    <property type="molecule type" value="Genomic_DNA"/>
</dbReference>
<evidence type="ECO:0000256" key="1">
    <source>
        <dbReference type="SAM" id="Phobius"/>
    </source>
</evidence>
<dbReference type="Pfam" id="PF20151">
    <property type="entry name" value="DUF6533"/>
    <property type="match status" value="1"/>
</dbReference>